<comment type="caution">
    <text evidence="1">The sequence shown here is derived from an EMBL/GenBank/DDBJ whole genome shotgun (WGS) entry which is preliminary data.</text>
</comment>
<evidence type="ECO:0000313" key="2">
    <source>
        <dbReference type="Proteomes" id="UP001596312"/>
    </source>
</evidence>
<dbReference type="Proteomes" id="UP001596312">
    <property type="component" value="Unassembled WGS sequence"/>
</dbReference>
<accession>A0ABD5V4U9</accession>
<dbReference type="RefSeq" id="WP_340604376.1">
    <property type="nucleotide sequence ID" value="NZ_JBBMXV010000003.1"/>
</dbReference>
<dbReference type="AlphaFoldDB" id="A0ABD5V4U9"/>
<keyword evidence="2" id="KW-1185">Reference proteome</keyword>
<protein>
    <submittedName>
        <fullName evidence="1">Polysaccharide deacetylase</fullName>
    </submittedName>
</protein>
<organism evidence="1 2">
    <name type="scientific">Halalkalicoccus tibetensis</name>
    <dbReference type="NCBI Taxonomy" id="175632"/>
    <lineage>
        <taxon>Archaea</taxon>
        <taxon>Methanobacteriati</taxon>
        <taxon>Methanobacteriota</taxon>
        <taxon>Stenosarchaea group</taxon>
        <taxon>Halobacteria</taxon>
        <taxon>Halobacteriales</taxon>
        <taxon>Halococcaceae</taxon>
        <taxon>Halalkalicoccus</taxon>
    </lineage>
</organism>
<name>A0ABD5V4U9_9EURY</name>
<reference evidence="1 2" key="1">
    <citation type="journal article" date="2019" name="Int. J. Syst. Evol. Microbiol.">
        <title>The Global Catalogue of Microorganisms (GCM) 10K type strain sequencing project: providing services to taxonomists for standard genome sequencing and annotation.</title>
        <authorList>
            <consortium name="The Broad Institute Genomics Platform"/>
            <consortium name="The Broad Institute Genome Sequencing Center for Infectious Disease"/>
            <person name="Wu L."/>
            <person name="Ma J."/>
        </authorList>
    </citation>
    <scope>NUCLEOTIDE SEQUENCE [LARGE SCALE GENOMIC DNA]</scope>
    <source>
        <strain evidence="1 2">CGMCC 1.3240</strain>
    </source>
</reference>
<dbReference type="EMBL" id="JBHSXQ010000003">
    <property type="protein sequence ID" value="MFC6905846.1"/>
    <property type="molecule type" value="Genomic_DNA"/>
</dbReference>
<gene>
    <name evidence="1" type="ORF">ACFQGH_11655</name>
</gene>
<evidence type="ECO:0000313" key="1">
    <source>
        <dbReference type="EMBL" id="MFC6905846.1"/>
    </source>
</evidence>
<sequence length="122" mass="14114">MHEALGESKQELKRLGFEIDSFLAPYDNFDDYSREFAAEYYDGIVNAEHGSRVNDPEEFDPFHTQRDYFIEFTTSDHVKEDLNIITYQGTLGVIGAHTFKENVTEKESMRLLNGSMNAESKY</sequence>
<proteinExistence type="predicted"/>